<feature type="compositionally biased region" description="Basic residues" evidence="3">
    <location>
        <begin position="507"/>
        <end position="519"/>
    </location>
</feature>
<dbReference type="SMART" id="SM00341">
    <property type="entry name" value="HRDC"/>
    <property type="match status" value="1"/>
</dbReference>
<dbReference type="SMART" id="SM00474">
    <property type="entry name" value="35EXOc"/>
    <property type="match status" value="1"/>
</dbReference>
<dbReference type="GO" id="GO:0005737">
    <property type="term" value="C:cytoplasm"/>
    <property type="evidence" value="ECO:0007669"/>
    <property type="project" value="TreeGrafter"/>
</dbReference>
<protein>
    <recommendedName>
        <fullName evidence="4">HRDC domain-containing protein</fullName>
    </recommendedName>
</protein>
<dbReference type="InterPro" id="IPR010997">
    <property type="entry name" value="HRDC-like_sf"/>
</dbReference>
<dbReference type="InterPro" id="IPR036397">
    <property type="entry name" value="RNaseH_sf"/>
</dbReference>
<organism evidence="5 6">
    <name type="scientific">Alternaria atra</name>
    <dbReference type="NCBI Taxonomy" id="119953"/>
    <lineage>
        <taxon>Eukaryota</taxon>
        <taxon>Fungi</taxon>
        <taxon>Dikarya</taxon>
        <taxon>Ascomycota</taxon>
        <taxon>Pezizomycotina</taxon>
        <taxon>Dothideomycetes</taxon>
        <taxon>Pleosporomycetidae</taxon>
        <taxon>Pleosporales</taxon>
        <taxon>Pleosporineae</taxon>
        <taxon>Pleosporaceae</taxon>
        <taxon>Alternaria</taxon>
        <taxon>Alternaria sect. Ulocladioides</taxon>
    </lineage>
</organism>
<dbReference type="SUPFAM" id="SSF47819">
    <property type="entry name" value="HRDC-like"/>
    <property type="match status" value="1"/>
</dbReference>
<dbReference type="Gene3D" id="1.10.150.80">
    <property type="entry name" value="HRDC domain"/>
    <property type="match status" value="1"/>
</dbReference>
<dbReference type="PANTHER" id="PTHR13620">
    <property type="entry name" value="3-5 EXONUCLEASE"/>
    <property type="match status" value="1"/>
</dbReference>
<sequence length="663" mass="72527">MASSTHTVAAASDSVKTPKAHWPLAYCIQPQKSKASSLQSYGFSSTQAAPKRWWSHRLYRGPGDKEVDILYSKTKAQSEIYAKQFLDEPVIGFDMEWPWNDWKKNDLQNKIGLIQIATEDKIALFHIGLHPGKTSEDIIAPTLKRILEDPKIGKVGVNVLKADFARLSRFFRLEPKGAVESSHLYRLVKFGPGKPELVSVKLVSLAHQVEEQLGLPLFKGDVRTSNWSKPLSKDQINYAAGDAYAGFMLYRCMNAKRLAMKPTPPMPIHAEKYPSGKASRDDPILLDVGDGTTITTEAFFGVKPAKSGTIGTNSKVPKKVQTKKTGAQSLDHLSQALYEELATRRASLAETRKIPPYRVISDILLESVARAQPCDTEALLAVKGIGKVQQAKYGDDWLEVISLFLTTNGIEQPMKTAKSVPSKPDTQLPHTPHRSKTRREAEIDTSSDSSPAFDTAPPRTPQLCTGLSFGMAGTKLDVDENSNKSDDSTSSYDSEDSLPSLDFGSPSRRRVSSGTKRKRAESPVKSEMEQTPQPLPTPLKQKAGSTQQPSLNHALAITSTAPASASTSAPFATQSASLSPGSRIARSKLLAFSRLVTRKLNPARPAAAPPIVTEHTLDLIIRARPQIQDDLERIPGIDTLLLACEKSGTDLLKNVVKFVPPRP</sequence>
<dbReference type="Gene3D" id="3.30.420.10">
    <property type="entry name" value="Ribonuclease H-like superfamily/Ribonuclease H"/>
    <property type="match status" value="1"/>
</dbReference>
<dbReference type="GeneID" id="67017626"/>
<dbReference type="InterPro" id="IPR002121">
    <property type="entry name" value="HRDC_dom"/>
</dbReference>
<evidence type="ECO:0000256" key="3">
    <source>
        <dbReference type="SAM" id="MobiDB-lite"/>
    </source>
</evidence>
<feature type="region of interest" description="Disordered" evidence="3">
    <location>
        <begin position="414"/>
        <end position="549"/>
    </location>
</feature>
<dbReference type="GO" id="GO:0008408">
    <property type="term" value="F:3'-5' exonuclease activity"/>
    <property type="evidence" value="ECO:0007669"/>
    <property type="project" value="InterPro"/>
</dbReference>
<dbReference type="Pfam" id="PF00570">
    <property type="entry name" value="HRDC"/>
    <property type="match status" value="1"/>
</dbReference>
<proteinExistence type="predicted"/>
<dbReference type="PANTHER" id="PTHR13620:SF104">
    <property type="entry name" value="EXONUCLEASE 3'-5' DOMAIN-CONTAINING PROTEIN 2"/>
    <property type="match status" value="1"/>
</dbReference>
<evidence type="ECO:0000313" key="5">
    <source>
        <dbReference type="EMBL" id="CAG5160391.1"/>
    </source>
</evidence>
<keyword evidence="6" id="KW-1185">Reference proteome</keyword>
<dbReference type="Pfam" id="PF01612">
    <property type="entry name" value="DNA_pol_A_exo1"/>
    <property type="match status" value="1"/>
</dbReference>
<dbReference type="RefSeq" id="XP_043169362.1">
    <property type="nucleotide sequence ID" value="XM_043313427.1"/>
</dbReference>
<name>A0A8J2N207_9PLEO</name>
<dbReference type="InterPro" id="IPR012337">
    <property type="entry name" value="RNaseH-like_sf"/>
</dbReference>
<feature type="compositionally biased region" description="Low complexity" evidence="3">
    <location>
        <begin position="488"/>
        <end position="502"/>
    </location>
</feature>
<dbReference type="GO" id="GO:0005634">
    <property type="term" value="C:nucleus"/>
    <property type="evidence" value="ECO:0007669"/>
    <property type="project" value="TreeGrafter"/>
</dbReference>
<dbReference type="PROSITE" id="PS50967">
    <property type="entry name" value="HRDC"/>
    <property type="match status" value="1"/>
</dbReference>
<dbReference type="GO" id="GO:0000166">
    <property type="term" value="F:nucleotide binding"/>
    <property type="evidence" value="ECO:0007669"/>
    <property type="project" value="InterPro"/>
</dbReference>
<feature type="domain" description="HRDC" evidence="4">
    <location>
        <begin position="331"/>
        <end position="411"/>
    </location>
</feature>
<dbReference type="FunFam" id="3.30.420.10:FF:000100">
    <property type="entry name" value="3'-5' exonuclease/helicase (Wrn), putative"/>
    <property type="match status" value="1"/>
</dbReference>
<dbReference type="InterPro" id="IPR044876">
    <property type="entry name" value="HRDC_dom_sf"/>
</dbReference>
<dbReference type="OrthoDB" id="1920326at2759"/>
<evidence type="ECO:0000256" key="1">
    <source>
        <dbReference type="ARBA" id="ARBA00022722"/>
    </source>
</evidence>
<dbReference type="SUPFAM" id="SSF53098">
    <property type="entry name" value="Ribonuclease H-like"/>
    <property type="match status" value="1"/>
</dbReference>
<accession>A0A8J2N207</accession>
<dbReference type="GO" id="GO:0003676">
    <property type="term" value="F:nucleic acid binding"/>
    <property type="evidence" value="ECO:0007669"/>
    <property type="project" value="InterPro"/>
</dbReference>
<keyword evidence="2" id="KW-0378">Hydrolase</keyword>
<reference evidence="5" key="1">
    <citation type="submission" date="2021-05" db="EMBL/GenBank/DDBJ databases">
        <authorList>
            <person name="Stam R."/>
        </authorList>
    </citation>
    <scope>NUCLEOTIDE SEQUENCE</scope>
    <source>
        <strain evidence="5">CS162</strain>
    </source>
</reference>
<dbReference type="GO" id="GO:0006139">
    <property type="term" value="P:nucleobase-containing compound metabolic process"/>
    <property type="evidence" value="ECO:0007669"/>
    <property type="project" value="InterPro"/>
</dbReference>
<evidence type="ECO:0000313" key="6">
    <source>
        <dbReference type="Proteomes" id="UP000676310"/>
    </source>
</evidence>
<gene>
    <name evidence="5" type="ORF">ALTATR162_LOCUS5807</name>
</gene>
<dbReference type="CDD" id="cd06141">
    <property type="entry name" value="WRN_exo"/>
    <property type="match status" value="1"/>
</dbReference>
<keyword evidence="1" id="KW-0540">Nuclease</keyword>
<dbReference type="Proteomes" id="UP000676310">
    <property type="component" value="Unassembled WGS sequence"/>
</dbReference>
<dbReference type="InterPro" id="IPR051132">
    <property type="entry name" value="3-5_Exonuclease_domain"/>
</dbReference>
<dbReference type="InterPro" id="IPR002562">
    <property type="entry name" value="3'-5'_exonuclease_dom"/>
</dbReference>
<dbReference type="AlphaFoldDB" id="A0A8J2N207"/>
<dbReference type="EMBL" id="CAJRGZ010000019">
    <property type="protein sequence ID" value="CAG5160391.1"/>
    <property type="molecule type" value="Genomic_DNA"/>
</dbReference>
<comment type="caution">
    <text evidence="5">The sequence shown here is derived from an EMBL/GenBank/DDBJ whole genome shotgun (WGS) entry which is preliminary data.</text>
</comment>
<evidence type="ECO:0000259" key="4">
    <source>
        <dbReference type="PROSITE" id="PS50967"/>
    </source>
</evidence>
<evidence type="ECO:0000256" key="2">
    <source>
        <dbReference type="ARBA" id="ARBA00022801"/>
    </source>
</evidence>
<feature type="compositionally biased region" description="Basic and acidic residues" evidence="3">
    <location>
        <begin position="476"/>
        <end position="487"/>
    </location>
</feature>